<dbReference type="GO" id="GO:0022857">
    <property type="term" value="F:transmembrane transporter activity"/>
    <property type="evidence" value="ECO:0007669"/>
    <property type="project" value="InterPro"/>
</dbReference>
<dbReference type="EMBL" id="QOQD01000003">
    <property type="protein sequence ID" value="RCL74195.1"/>
    <property type="molecule type" value="Genomic_DNA"/>
</dbReference>
<feature type="domain" description="ABC-type glycine betaine transport system substrate-binding" evidence="1">
    <location>
        <begin position="31"/>
        <end position="312"/>
    </location>
</feature>
<proteinExistence type="predicted"/>
<dbReference type="GO" id="GO:0043190">
    <property type="term" value="C:ATP-binding cassette (ABC) transporter complex"/>
    <property type="evidence" value="ECO:0007669"/>
    <property type="project" value="InterPro"/>
</dbReference>
<evidence type="ECO:0000313" key="3">
    <source>
        <dbReference type="Proteomes" id="UP000253570"/>
    </source>
</evidence>
<name>A0A368DSJ3_9PROT</name>
<comment type="caution">
    <text evidence="2">The sequence shown here is derived from an EMBL/GenBank/DDBJ whole genome shotgun (WGS) entry which is preliminary data.</text>
</comment>
<organism evidence="2 3">
    <name type="scientific">PS1 clade bacterium</name>
    <dbReference type="NCBI Taxonomy" id="2175152"/>
    <lineage>
        <taxon>Bacteria</taxon>
        <taxon>Pseudomonadati</taxon>
        <taxon>Pseudomonadota</taxon>
        <taxon>Alphaproteobacteria</taxon>
        <taxon>PS1 clade</taxon>
    </lineage>
</organism>
<accession>A0A368DSJ3</accession>
<dbReference type="AlphaFoldDB" id="A0A368DSJ3"/>
<gene>
    <name evidence="2" type="ORF">DBW71_01920</name>
</gene>
<sequence length="334" mass="36450">MMPLVLVILIAGGVYFNNILKDDTKLADCGDITIANMNWASAQAIAEIDKIILTHGYNCNVELVPGDTVPTFTSMNEKGEPDVAPELWSNSLRIPLDVAKEEGRLIASDVFSQGGEEGWFIPEATLTANPELKTWEDVIARPDLFPNPENPDRGALVGCPAGWACQIINQNLYKAYGMEAKGWDLIDPGSSAGLDALINKAVNDGDNILSYYWAPTAILGKLPMYMLEPNVDHDKSEWETCTGVADCADPKVNAWGFSYVETVVTDNFAKEASVGLDYITNRSFGNATLNTLLAWMADNQATGEEAAIYYLQNNQDDWSGWVSKDVKKAVLAAL</sequence>
<protein>
    <submittedName>
        <fullName evidence="2">ABC transporter substrate-binding protein</fullName>
    </submittedName>
</protein>
<dbReference type="Proteomes" id="UP000253570">
    <property type="component" value="Unassembled WGS sequence"/>
</dbReference>
<evidence type="ECO:0000313" key="2">
    <source>
        <dbReference type="EMBL" id="RCL74195.1"/>
    </source>
</evidence>
<dbReference type="Pfam" id="PF04069">
    <property type="entry name" value="OpuAC"/>
    <property type="match status" value="1"/>
</dbReference>
<reference evidence="2 3" key="1">
    <citation type="journal article" date="2018" name="Microbiome">
        <title>Fine metagenomic profile of the Mediterranean stratified and mixed water columns revealed by assembly and recruitment.</title>
        <authorList>
            <person name="Haro-Moreno J.M."/>
            <person name="Lopez-Perez M."/>
            <person name="De La Torre J.R."/>
            <person name="Picazo A."/>
            <person name="Camacho A."/>
            <person name="Rodriguez-Valera F."/>
        </authorList>
    </citation>
    <scope>NUCLEOTIDE SEQUENCE [LARGE SCALE GENOMIC DNA]</scope>
    <source>
        <strain evidence="2">MED-G57</strain>
    </source>
</reference>
<dbReference type="InterPro" id="IPR007210">
    <property type="entry name" value="ABC_Gly_betaine_transp_sub-bd"/>
</dbReference>
<dbReference type="SUPFAM" id="SSF53850">
    <property type="entry name" value="Periplasmic binding protein-like II"/>
    <property type="match status" value="1"/>
</dbReference>
<dbReference type="Gene3D" id="3.40.190.100">
    <property type="entry name" value="Glycine betaine-binding periplasmic protein, domain 2"/>
    <property type="match status" value="1"/>
</dbReference>
<evidence type="ECO:0000259" key="1">
    <source>
        <dbReference type="Pfam" id="PF04069"/>
    </source>
</evidence>